<organism evidence="1 2">
    <name type="scientific">Vibrio jasicida</name>
    <dbReference type="NCBI Taxonomy" id="766224"/>
    <lineage>
        <taxon>Bacteria</taxon>
        <taxon>Pseudomonadati</taxon>
        <taxon>Pseudomonadota</taxon>
        <taxon>Gammaproteobacteria</taxon>
        <taxon>Vibrionales</taxon>
        <taxon>Vibrionaceae</taxon>
        <taxon>Vibrio</taxon>
    </lineage>
</organism>
<gene>
    <name evidence="1" type="ORF">THF1A12_70258</name>
</gene>
<reference evidence="1" key="1">
    <citation type="submission" date="2022-01" db="EMBL/GenBank/DDBJ databases">
        <authorList>
            <person name="Lagorce A."/>
        </authorList>
    </citation>
    <scope>NUCLEOTIDE SEQUENCE</scope>
    <source>
        <strain evidence="1">Th15_F1_A12</strain>
    </source>
</reference>
<evidence type="ECO:0000313" key="2">
    <source>
        <dbReference type="Proteomes" id="UP001295462"/>
    </source>
</evidence>
<proteinExistence type="predicted"/>
<sequence length="54" mass="6284">MKEYLLVVAAALACYYHLHAQSAFSQKQSAMDPGYHSQGLIRQIYKYRRSYLLT</sequence>
<dbReference type="Proteomes" id="UP001295462">
    <property type="component" value="Unassembled WGS sequence"/>
</dbReference>
<accession>A0AAU9QXI2</accession>
<name>A0AAU9QXI2_9VIBR</name>
<dbReference type="AlphaFoldDB" id="A0AAU9QXI2"/>
<comment type="caution">
    <text evidence="1">The sequence shown here is derived from an EMBL/GenBank/DDBJ whole genome shotgun (WGS) entry which is preliminary data.</text>
</comment>
<evidence type="ECO:0000313" key="1">
    <source>
        <dbReference type="EMBL" id="CAH1603539.1"/>
    </source>
</evidence>
<dbReference type="EMBL" id="CAKMUD010000127">
    <property type="protein sequence ID" value="CAH1603539.1"/>
    <property type="molecule type" value="Genomic_DNA"/>
</dbReference>
<protein>
    <submittedName>
        <fullName evidence="1">Uncharacterized protein</fullName>
    </submittedName>
</protein>